<dbReference type="InterPro" id="IPR031509">
    <property type="entry name" value="Mei5-like"/>
</dbReference>
<accession>A0A0R0M030</accession>
<keyword evidence="2" id="KW-1185">Reference proteome</keyword>
<dbReference type="EMBL" id="LGUB01001294">
    <property type="protein sequence ID" value="KRH92016.1"/>
    <property type="molecule type" value="Genomic_DNA"/>
</dbReference>
<dbReference type="Pfam" id="PF17021">
    <property type="entry name" value="Mei5_like"/>
    <property type="match status" value="1"/>
</dbReference>
<dbReference type="VEuPathDB" id="MicrosporidiaDB:M153_14122000144"/>
<comment type="caution">
    <text evidence="1">The sequence shown here is derived from an EMBL/GenBank/DDBJ whole genome shotgun (WGS) entry which is preliminary data.</text>
</comment>
<organism evidence="1 2">
    <name type="scientific">Pseudoloma neurophilia</name>
    <dbReference type="NCBI Taxonomy" id="146866"/>
    <lineage>
        <taxon>Eukaryota</taxon>
        <taxon>Fungi</taxon>
        <taxon>Fungi incertae sedis</taxon>
        <taxon>Microsporidia</taxon>
        <taxon>Pseudoloma</taxon>
    </lineage>
</organism>
<dbReference type="AlphaFoldDB" id="A0A0R0M030"/>
<dbReference type="Proteomes" id="UP000051530">
    <property type="component" value="Unassembled WGS sequence"/>
</dbReference>
<evidence type="ECO:0000313" key="2">
    <source>
        <dbReference type="Proteomes" id="UP000051530"/>
    </source>
</evidence>
<proteinExistence type="predicted"/>
<evidence type="ECO:0000313" key="1">
    <source>
        <dbReference type="EMBL" id="KRH92016.1"/>
    </source>
</evidence>
<gene>
    <name evidence="1" type="ORF">M153_14122000144</name>
</gene>
<reference evidence="1 2" key="1">
    <citation type="submission" date="2015-07" db="EMBL/GenBank/DDBJ databases">
        <title>The genome of Pseudoloma neurophilia, a relevant intracellular parasite of the zebrafish.</title>
        <authorList>
            <person name="Ndikumana S."/>
            <person name="Pelin A."/>
            <person name="Sanders J."/>
            <person name="Corradi N."/>
        </authorList>
    </citation>
    <scope>NUCLEOTIDE SEQUENCE [LARGE SCALE GENOMIC DNA]</scope>
    <source>
        <strain evidence="1 2">MK1</strain>
    </source>
</reference>
<protein>
    <submittedName>
        <fullName evidence="1">Uncharacterized protein</fullName>
    </submittedName>
</protein>
<name>A0A0R0M030_9MICR</name>
<sequence>MSPFKMYFTKIDENNKSLYDFIIEDGKKFYFLKNNKKNIVRRYSDQFKIKETSYKSLYKKIKILEKHKDDIEKIDDLIDDWTFIIEKSIEILIDETNLTRNQIIKLFELEKHGFELDG</sequence>